<dbReference type="Gene3D" id="3.10.290.10">
    <property type="entry name" value="RNA-binding S4 domain"/>
    <property type="match status" value="1"/>
</dbReference>
<evidence type="ECO:0000259" key="6">
    <source>
        <dbReference type="SMART" id="SM00363"/>
    </source>
</evidence>
<dbReference type="PANTHER" id="PTHR47683:SF2">
    <property type="entry name" value="RNA-BINDING S4 DOMAIN-CONTAINING PROTEIN"/>
    <property type="match status" value="1"/>
</dbReference>
<feature type="region of interest" description="Disordered" evidence="5">
    <location>
        <begin position="56"/>
        <end position="88"/>
    </location>
</feature>
<dbReference type="EC" id="5.4.99.-" evidence="4"/>
<dbReference type="PROSITE" id="PS50889">
    <property type="entry name" value="S4"/>
    <property type="match status" value="1"/>
</dbReference>
<dbReference type="AlphaFoldDB" id="G5IKQ9"/>
<protein>
    <recommendedName>
        <fullName evidence="4">Pseudouridine synthase</fullName>
        <ecNumber evidence="4">5.4.99.-</ecNumber>
    </recommendedName>
</protein>
<dbReference type="FunFam" id="3.30.70.1560:FF:000002">
    <property type="entry name" value="Pseudouridine synthase"/>
    <property type="match status" value="1"/>
</dbReference>
<dbReference type="HOGENOM" id="CLU_024979_1_2_9"/>
<dbReference type="InterPro" id="IPR018496">
    <property type="entry name" value="PsdUridine_synth_RsuA/RluB_CS"/>
</dbReference>
<proteinExistence type="inferred from homology"/>
<feature type="compositionally biased region" description="Basic and acidic residues" evidence="5">
    <location>
        <begin position="76"/>
        <end position="88"/>
    </location>
</feature>
<comment type="similarity">
    <text evidence="1 4">Belongs to the pseudouridine synthase RsuA family.</text>
</comment>
<evidence type="ECO:0000256" key="5">
    <source>
        <dbReference type="SAM" id="MobiDB-lite"/>
    </source>
</evidence>
<dbReference type="InterPro" id="IPR020094">
    <property type="entry name" value="TruA/RsuA/RluB/E/F_N"/>
</dbReference>
<evidence type="ECO:0000313" key="7">
    <source>
        <dbReference type="EMBL" id="EHI57927.1"/>
    </source>
</evidence>
<name>G5IKQ9_9FIRM</name>
<dbReference type="GO" id="GO:0000455">
    <property type="term" value="P:enzyme-directed rRNA pseudouridine synthesis"/>
    <property type="evidence" value="ECO:0007669"/>
    <property type="project" value="UniProtKB-ARBA"/>
</dbReference>
<dbReference type="PANTHER" id="PTHR47683">
    <property type="entry name" value="PSEUDOURIDINE SYNTHASE FAMILY PROTEIN-RELATED"/>
    <property type="match status" value="1"/>
</dbReference>
<dbReference type="InterPro" id="IPR050343">
    <property type="entry name" value="RsuA_PseudoU_synthase"/>
</dbReference>
<dbReference type="GO" id="GO:0003723">
    <property type="term" value="F:RNA binding"/>
    <property type="evidence" value="ECO:0007669"/>
    <property type="project" value="UniProtKB-KW"/>
</dbReference>
<feature type="domain" description="RNA-binding S4" evidence="6">
    <location>
        <begin position="5"/>
        <end position="63"/>
    </location>
</feature>
<dbReference type="Proteomes" id="UP000005384">
    <property type="component" value="Unassembled WGS sequence"/>
</dbReference>
<keyword evidence="2 4" id="KW-0413">Isomerase</keyword>
<organism evidence="7 8">
    <name type="scientific">Hungatella hathewayi WAL-18680</name>
    <dbReference type="NCBI Taxonomy" id="742737"/>
    <lineage>
        <taxon>Bacteria</taxon>
        <taxon>Bacillati</taxon>
        <taxon>Bacillota</taxon>
        <taxon>Clostridia</taxon>
        <taxon>Lachnospirales</taxon>
        <taxon>Lachnospiraceae</taxon>
        <taxon>Hungatella</taxon>
    </lineage>
</organism>
<dbReference type="NCBIfam" id="TIGR00093">
    <property type="entry name" value="pseudouridine synthase"/>
    <property type="match status" value="1"/>
</dbReference>
<dbReference type="Pfam" id="PF00849">
    <property type="entry name" value="PseudoU_synth_2"/>
    <property type="match status" value="1"/>
</dbReference>
<evidence type="ECO:0000256" key="4">
    <source>
        <dbReference type="RuleBase" id="RU003887"/>
    </source>
</evidence>
<dbReference type="RefSeq" id="WP_006782078.1">
    <property type="nucleotide sequence ID" value="NZ_CP040506.1"/>
</dbReference>
<evidence type="ECO:0000256" key="2">
    <source>
        <dbReference type="ARBA" id="ARBA00023235"/>
    </source>
</evidence>
<dbReference type="SMART" id="SM00363">
    <property type="entry name" value="S4"/>
    <property type="match status" value="1"/>
</dbReference>
<dbReference type="FunFam" id="3.10.290.10:FF:000003">
    <property type="entry name" value="Pseudouridine synthase"/>
    <property type="match status" value="1"/>
</dbReference>
<dbReference type="InterPro" id="IPR002942">
    <property type="entry name" value="S4_RNA-bd"/>
</dbReference>
<sequence>MNEEIRLNKYLGEMGVCSRREADRLIEAGKVTVDGATASMGMKVKPGQRVVCEGKVVGQEPGNGGRKSARQGQGSDDGRDGSGADSVKHFPKVKPVLLVVNKPRGIVCTTSDKDRATNIVEFLKYPTRIYPVGRLDKDSEGLLLMTNQGDLVNKIMRAGNAHEKEYVVTVDKPVTKEFLKAMGEGVAILDTVTRPCEIRATGIREFTIILTQGLNRQIRRMCEALGYQVRTLKRVRIMNLRLGNLKTGGYRKVTPAEYQQLLELLEGSSNISTETEEYDDAGILIGKERLDGEADS</sequence>
<dbReference type="InterPro" id="IPR036986">
    <property type="entry name" value="S4_RNA-bd_sf"/>
</dbReference>
<evidence type="ECO:0000313" key="8">
    <source>
        <dbReference type="Proteomes" id="UP000005384"/>
    </source>
</evidence>
<dbReference type="SUPFAM" id="SSF55174">
    <property type="entry name" value="Alpha-L RNA-binding motif"/>
    <property type="match status" value="1"/>
</dbReference>
<dbReference type="OrthoDB" id="9807213at2"/>
<evidence type="ECO:0000256" key="1">
    <source>
        <dbReference type="ARBA" id="ARBA00008348"/>
    </source>
</evidence>
<dbReference type="PROSITE" id="PS01149">
    <property type="entry name" value="PSI_RSU"/>
    <property type="match status" value="1"/>
</dbReference>
<comment type="caution">
    <text evidence="7">The sequence shown here is derived from an EMBL/GenBank/DDBJ whole genome shotgun (WGS) entry which is preliminary data.</text>
</comment>
<reference evidence="7 8" key="1">
    <citation type="submission" date="2011-08" db="EMBL/GenBank/DDBJ databases">
        <title>The Genome Sequence of Clostridium hathewayi WAL-18680.</title>
        <authorList>
            <consortium name="The Broad Institute Genome Sequencing Platform"/>
            <person name="Earl A."/>
            <person name="Ward D."/>
            <person name="Feldgarden M."/>
            <person name="Gevers D."/>
            <person name="Finegold S.M."/>
            <person name="Summanen P.H."/>
            <person name="Molitoris D.R."/>
            <person name="Song M."/>
            <person name="Daigneault M."/>
            <person name="Allen-Vercoe E."/>
            <person name="Young S.K."/>
            <person name="Zeng Q."/>
            <person name="Gargeya S."/>
            <person name="Fitzgerald M."/>
            <person name="Haas B."/>
            <person name="Abouelleil A."/>
            <person name="Alvarado L."/>
            <person name="Arachchi H.M."/>
            <person name="Berlin A."/>
            <person name="Brown A."/>
            <person name="Chapman S.B."/>
            <person name="Chen Z."/>
            <person name="Dunbar C."/>
            <person name="Freedman E."/>
            <person name="Gearin G."/>
            <person name="Gellesch M."/>
            <person name="Goldberg J."/>
            <person name="Griggs A."/>
            <person name="Gujja S."/>
            <person name="Heiman D."/>
            <person name="Howarth C."/>
            <person name="Larson L."/>
            <person name="Lui A."/>
            <person name="MacDonald P.J.P."/>
            <person name="Montmayeur A."/>
            <person name="Murphy C."/>
            <person name="Neiman D."/>
            <person name="Pearson M."/>
            <person name="Priest M."/>
            <person name="Roberts A."/>
            <person name="Saif S."/>
            <person name="Shea T."/>
            <person name="Shenoy N."/>
            <person name="Sisk P."/>
            <person name="Stolte C."/>
            <person name="Sykes S."/>
            <person name="Wortman J."/>
            <person name="Nusbaum C."/>
            <person name="Birren B."/>
        </authorList>
    </citation>
    <scope>NUCLEOTIDE SEQUENCE [LARGE SCALE GENOMIC DNA]</scope>
    <source>
        <strain evidence="7 8">WAL-18680</strain>
    </source>
</reference>
<dbReference type="PATRIC" id="fig|742737.3.peg.4069"/>
<dbReference type="InterPro" id="IPR000748">
    <property type="entry name" value="PsdUridine_synth_RsuA/RluB/E/F"/>
</dbReference>
<accession>G5IKQ9</accession>
<dbReference type="SUPFAM" id="SSF55120">
    <property type="entry name" value="Pseudouridine synthase"/>
    <property type="match status" value="1"/>
</dbReference>
<dbReference type="Gene3D" id="3.30.70.580">
    <property type="entry name" value="Pseudouridine synthase I, catalytic domain, N-terminal subdomain"/>
    <property type="match status" value="1"/>
</dbReference>
<dbReference type="Gene3D" id="3.30.70.1560">
    <property type="entry name" value="Alpha-L RNA-binding motif"/>
    <property type="match status" value="1"/>
</dbReference>
<dbReference type="GO" id="GO:0120159">
    <property type="term" value="F:rRNA pseudouridine synthase activity"/>
    <property type="evidence" value="ECO:0007669"/>
    <property type="project" value="UniProtKB-ARBA"/>
</dbReference>
<dbReference type="EMBL" id="ADLN01000114">
    <property type="protein sequence ID" value="EHI57927.1"/>
    <property type="molecule type" value="Genomic_DNA"/>
</dbReference>
<evidence type="ECO:0000256" key="3">
    <source>
        <dbReference type="PROSITE-ProRule" id="PRU00182"/>
    </source>
</evidence>
<dbReference type="InterPro" id="IPR042092">
    <property type="entry name" value="PsdUridine_s_RsuA/RluB/E/F_cat"/>
</dbReference>
<keyword evidence="8" id="KW-1185">Reference proteome</keyword>
<gene>
    <name evidence="7" type="ORF">HMPREF9473_04087</name>
</gene>
<keyword evidence="3" id="KW-0694">RNA-binding</keyword>
<dbReference type="Pfam" id="PF01479">
    <property type="entry name" value="S4"/>
    <property type="match status" value="1"/>
</dbReference>
<dbReference type="InterPro" id="IPR006145">
    <property type="entry name" value="PsdUridine_synth_RsuA/RluA"/>
</dbReference>
<dbReference type="InterPro" id="IPR020103">
    <property type="entry name" value="PsdUridine_synth_cat_dom_sf"/>
</dbReference>
<dbReference type="CDD" id="cd00165">
    <property type="entry name" value="S4"/>
    <property type="match status" value="1"/>
</dbReference>